<dbReference type="InterPro" id="IPR004692">
    <property type="entry name" value="SecG"/>
</dbReference>
<keyword evidence="10 12" id="KW-0472">Membrane</keyword>
<reference evidence="13 14" key="1">
    <citation type="submission" date="2018-06" db="EMBL/GenBank/DDBJ databases">
        <title>Genomic Encyclopedia of Type Strains, Phase IV (KMG-IV): sequencing the most valuable type-strain genomes for metagenomic binning, comparative biology and taxonomic classification.</title>
        <authorList>
            <person name="Goeker M."/>
        </authorList>
    </citation>
    <scope>NUCLEOTIDE SEQUENCE [LARGE SCALE GENOMIC DNA]</scope>
    <source>
        <strain evidence="13 14">DSM 24875</strain>
    </source>
</reference>
<evidence type="ECO:0000256" key="10">
    <source>
        <dbReference type="ARBA" id="ARBA00023136"/>
    </source>
</evidence>
<evidence type="ECO:0000256" key="5">
    <source>
        <dbReference type="ARBA" id="ARBA00022475"/>
    </source>
</evidence>
<accession>A0A366EL30</accession>
<dbReference type="GO" id="GO:0065002">
    <property type="term" value="P:intracellular protein transmembrane transport"/>
    <property type="evidence" value="ECO:0007669"/>
    <property type="project" value="TreeGrafter"/>
</dbReference>
<dbReference type="OrthoDB" id="7366942at2"/>
<evidence type="ECO:0000256" key="4">
    <source>
        <dbReference type="ARBA" id="ARBA00022448"/>
    </source>
</evidence>
<evidence type="ECO:0000256" key="8">
    <source>
        <dbReference type="ARBA" id="ARBA00022989"/>
    </source>
</evidence>
<keyword evidence="14" id="KW-1185">Reference proteome</keyword>
<keyword evidence="4 12" id="KW-0813">Transport</keyword>
<dbReference type="GO" id="GO:0015450">
    <property type="term" value="F:protein-transporting ATPase activity"/>
    <property type="evidence" value="ECO:0007669"/>
    <property type="project" value="UniProtKB-UniRule"/>
</dbReference>
<dbReference type="Pfam" id="PF03840">
    <property type="entry name" value="SecG"/>
    <property type="match status" value="1"/>
</dbReference>
<comment type="caution">
    <text evidence="12">Lacks conserved residue(s) required for the propagation of feature annotation.</text>
</comment>
<gene>
    <name evidence="13" type="ORF">DFR50_14617</name>
</gene>
<evidence type="ECO:0000256" key="2">
    <source>
        <dbReference type="ARBA" id="ARBA00008445"/>
    </source>
</evidence>
<evidence type="ECO:0000256" key="12">
    <source>
        <dbReference type="RuleBase" id="RU365087"/>
    </source>
</evidence>
<dbReference type="PANTHER" id="PTHR34182:SF1">
    <property type="entry name" value="PROTEIN-EXPORT MEMBRANE PROTEIN SECG"/>
    <property type="match status" value="1"/>
</dbReference>
<comment type="subcellular location">
    <subcellularLocation>
        <location evidence="1 12">Cell membrane</location>
        <topology evidence="1 12">Multi-pass membrane protein</topology>
    </subcellularLocation>
</comment>
<dbReference type="NCBIfam" id="TIGR00810">
    <property type="entry name" value="secG"/>
    <property type="match status" value="1"/>
</dbReference>
<keyword evidence="5 12" id="KW-1003">Cell membrane</keyword>
<dbReference type="PANTHER" id="PTHR34182">
    <property type="entry name" value="PROTEIN-EXPORT MEMBRANE PROTEIN SECG"/>
    <property type="match status" value="1"/>
</dbReference>
<evidence type="ECO:0000313" key="13">
    <source>
        <dbReference type="EMBL" id="RBP03093.1"/>
    </source>
</evidence>
<name>A0A366EL30_9HYPH</name>
<dbReference type="GO" id="GO:0005886">
    <property type="term" value="C:plasma membrane"/>
    <property type="evidence" value="ECO:0007669"/>
    <property type="project" value="UniProtKB-SubCell"/>
</dbReference>
<keyword evidence="6 12" id="KW-0812">Transmembrane</keyword>
<proteinExistence type="inferred from homology"/>
<keyword evidence="7 12" id="KW-0653">Protein transport</keyword>
<dbReference type="AlphaFoldDB" id="A0A366EL30"/>
<evidence type="ECO:0000313" key="14">
    <source>
        <dbReference type="Proteomes" id="UP000253529"/>
    </source>
</evidence>
<evidence type="ECO:0000256" key="11">
    <source>
        <dbReference type="ARBA" id="ARBA00025182"/>
    </source>
</evidence>
<dbReference type="GO" id="GO:0043952">
    <property type="term" value="P:protein transport by the Sec complex"/>
    <property type="evidence" value="ECO:0007669"/>
    <property type="project" value="TreeGrafter"/>
</dbReference>
<comment type="similarity">
    <text evidence="2 12">Belongs to the SecG family.</text>
</comment>
<dbReference type="EMBL" id="QNRK01000046">
    <property type="protein sequence ID" value="RBP03093.1"/>
    <property type="molecule type" value="Genomic_DNA"/>
</dbReference>
<keyword evidence="9 12" id="KW-0811">Translocation</keyword>
<evidence type="ECO:0000256" key="6">
    <source>
        <dbReference type="ARBA" id="ARBA00022692"/>
    </source>
</evidence>
<evidence type="ECO:0000256" key="3">
    <source>
        <dbReference type="ARBA" id="ARBA00017876"/>
    </source>
</evidence>
<dbReference type="Proteomes" id="UP000253529">
    <property type="component" value="Unassembled WGS sequence"/>
</dbReference>
<evidence type="ECO:0000256" key="7">
    <source>
        <dbReference type="ARBA" id="ARBA00022927"/>
    </source>
</evidence>
<protein>
    <recommendedName>
        <fullName evidence="3 12">Protein-export membrane protein SecG</fullName>
    </recommendedName>
</protein>
<evidence type="ECO:0000256" key="1">
    <source>
        <dbReference type="ARBA" id="ARBA00004651"/>
    </source>
</evidence>
<dbReference type="GO" id="GO:0009306">
    <property type="term" value="P:protein secretion"/>
    <property type="evidence" value="ECO:0007669"/>
    <property type="project" value="UniProtKB-UniRule"/>
</dbReference>
<evidence type="ECO:0000256" key="9">
    <source>
        <dbReference type="ARBA" id="ARBA00023010"/>
    </source>
</evidence>
<keyword evidence="8 12" id="KW-1133">Transmembrane helix</keyword>
<feature type="transmembrane region" description="Helical" evidence="12">
    <location>
        <begin position="51"/>
        <end position="73"/>
    </location>
</feature>
<sequence length="128" mass="13009">MQSVLIVIHILIVVALIAVVLLQRSEGGVLGAGGGSSSFMTGRGQANALSRATAILGTLFFVTSILMSIIAGWSKTPHSILMRGPVAPASQQAPQPVVPANILDQLKQLQGQSNAPAAPAAPAPGQKP</sequence>
<dbReference type="RefSeq" id="WP_113892980.1">
    <property type="nucleotide sequence ID" value="NZ_QNRK01000046.1"/>
</dbReference>
<comment type="function">
    <text evidence="11 12">Involved in protein export. Participates in an early event of protein translocation.</text>
</comment>
<organism evidence="13 14">
    <name type="scientific">Roseiarcus fermentans</name>
    <dbReference type="NCBI Taxonomy" id="1473586"/>
    <lineage>
        <taxon>Bacteria</taxon>
        <taxon>Pseudomonadati</taxon>
        <taxon>Pseudomonadota</taxon>
        <taxon>Alphaproteobacteria</taxon>
        <taxon>Hyphomicrobiales</taxon>
        <taxon>Roseiarcaceae</taxon>
        <taxon>Roseiarcus</taxon>
    </lineage>
</organism>
<comment type="caution">
    <text evidence="13">The sequence shown here is derived from an EMBL/GenBank/DDBJ whole genome shotgun (WGS) entry which is preliminary data.</text>
</comment>
<dbReference type="PRINTS" id="PR01651">
    <property type="entry name" value="SECGEXPORT"/>
</dbReference>